<evidence type="ECO:0000256" key="5">
    <source>
        <dbReference type="SAM" id="MobiDB-lite"/>
    </source>
</evidence>
<accession>A0AAF0JAT7</accession>
<comment type="subcellular location">
    <subcellularLocation>
        <location evidence="1">Endomembrane system</location>
        <topology evidence="1">Multi-pass membrane protein</topology>
    </subcellularLocation>
</comment>
<dbReference type="Pfam" id="PF10332">
    <property type="entry name" value="DUF2418"/>
    <property type="match status" value="1"/>
</dbReference>
<evidence type="ECO:0000256" key="1">
    <source>
        <dbReference type="ARBA" id="ARBA00004127"/>
    </source>
</evidence>
<feature type="transmembrane region" description="Helical" evidence="6">
    <location>
        <begin position="170"/>
        <end position="195"/>
    </location>
</feature>
<dbReference type="AlphaFoldDB" id="A0AAF0JAT7"/>
<evidence type="ECO:0000313" key="7">
    <source>
        <dbReference type="EMBL" id="WFD34636.1"/>
    </source>
</evidence>
<name>A0AAF0JAT7_9BASI</name>
<evidence type="ECO:0000256" key="4">
    <source>
        <dbReference type="ARBA" id="ARBA00023136"/>
    </source>
</evidence>
<gene>
    <name evidence="7" type="ORF">MCUN1_001477</name>
</gene>
<keyword evidence="4 6" id="KW-0472">Membrane</keyword>
<protein>
    <recommendedName>
        <fullName evidence="9">Nuclear rim protein 1</fullName>
    </recommendedName>
</protein>
<feature type="region of interest" description="Disordered" evidence="5">
    <location>
        <begin position="1"/>
        <end position="67"/>
    </location>
</feature>
<dbReference type="GO" id="GO:0012505">
    <property type="term" value="C:endomembrane system"/>
    <property type="evidence" value="ECO:0007669"/>
    <property type="project" value="UniProtKB-SubCell"/>
</dbReference>
<organism evidence="7 8">
    <name type="scientific">Malassezia cuniculi</name>
    <dbReference type="NCBI Taxonomy" id="948313"/>
    <lineage>
        <taxon>Eukaryota</taxon>
        <taxon>Fungi</taxon>
        <taxon>Dikarya</taxon>
        <taxon>Basidiomycota</taxon>
        <taxon>Ustilaginomycotina</taxon>
        <taxon>Malasseziomycetes</taxon>
        <taxon>Malasseziales</taxon>
        <taxon>Malasseziaceae</taxon>
        <taxon>Malassezia</taxon>
    </lineage>
</organism>
<dbReference type="EMBL" id="CP119878">
    <property type="protein sequence ID" value="WFD34636.1"/>
    <property type="molecule type" value="Genomic_DNA"/>
</dbReference>
<dbReference type="GO" id="GO:0007096">
    <property type="term" value="P:regulation of exit from mitosis"/>
    <property type="evidence" value="ECO:0007669"/>
    <property type="project" value="TreeGrafter"/>
</dbReference>
<evidence type="ECO:0000256" key="6">
    <source>
        <dbReference type="SAM" id="Phobius"/>
    </source>
</evidence>
<sequence>MQHSPWDTPPKRHVVAARPPRTPLTHIQGASHQSHSPAFRRSAAFSSPSIRARTPPPEHSKQEAPTAKWAPKIAIDTGTLISYVQSWQMALEELIQQPELGVPIAVGLHVASLVAQILLPGSPFAIPFVSSSYVPPSQRRGQSKLFATRPHAEHGYGAVLGRTLAVQRSAALRAVSVSLLTLLVFIALLNAYTLFMRRRTYRLWYRDESHAMKNPHARLEAPPQDQGEPRTWRMWGISILLAAARQVPVLEWFVPPAPVKPAPKERLYTLRVWDIRQVQITIFAVMNVGAFGAWVVTPVLMAVFSLQAHLVSHEYAAYVKDQSTLAAEMLHEYDEKFVLPRAMPMVRDASTMTDDAPPLPQGYF</sequence>
<dbReference type="InterPro" id="IPR018819">
    <property type="entry name" value="Nur1/Mug154"/>
</dbReference>
<dbReference type="Proteomes" id="UP001219933">
    <property type="component" value="Chromosome 2"/>
</dbReference>
<evidence type="ECO:0000313" key="8">
    <source>
        <dbReference type="Proteomes" id="UP001219933"/>
    </source>
</evidence>
<reference evidence="7" key="1">
    <citation type="submission" date="2023-03" db="EMBL/GenBank/DDBJ databases">
        <title>Mating type loci evolution in Malassezia.</title>
        <authorList>
            <person name="Coelho M.A."/>
        </authorList>
    </citation>
    <scope>NUCLEOTIDE SEQUENCE</scope>
    <source>
        <strain evidence="7">CBS 11721</strain>
    </source>
</reference>
<dbReference type="PANTHER" id="PTHR28293">
    <property type="entry name" value="NUCLEAR RIM PROTEIN 1"/>
    <property type="match status" value="1"/>
</dbReference>
<keyword evidence="3 6" id="KW-1133">Transmembrane helix</keyword>
<keyword evidence="2 6" id="KW-0812">Transmembrane</keyword>
<dbReference type="GO" id="GO:0043007">
    <property type="term" value="P:maintenance of rDNA"/>
    <property type="evidence" value="ECO:0007669"/>
    <property type="project" value="TreeGrafter"/>
</dbReference>
<evidence type="ECO:0008006" key="9">
    <source>
        <dbReference type="Google" id="ProtNLM"/>
    </source>
</evidence>
<proteinExistence type="predicted"/>
<keyword evidence="8" id="KW-1185">Reference proteome</keyword>
<evidence type="ECO:0000256" key="3">
    <source>
        <dbReference type="ARBA" id="ARBA00022989"/>
    </source>
</evidence>
<dbReference type="PANTHER" id="PTHR28293:SF1">
    <property type="entry name" value="NUCLEAR RIM PROTEIN 1"/>
    <property type="match status" value="1"/>
</dbReference>
<feature type="transmembrane region" description="Helical" evidence="6">
    <location>
        <begin position="280"/>
        <end position="304"/>
    </location>
</feature>
<evidence type="ECO:0000256" key="2">
    <source>
        <dbReference type="ARBA" id="ARBA00022692"/>
    </source>
</evidence>
<feature type="compositionally biased region" description="Low complexity" evidence="5">
    <location>
        <begin position="36"/>
        <end position="53"/>
    </location>
</feature>